<accession>A0A381SK75</accession>
<dbReference type="EMBL" id="UINC01003158">
    <property type="protein sequence ID" value="SVA03849.1"/>
    <property type="molecule type" value="Genomic_DNA"/>
</dbReference>
<dbReference type="PANTHER" id="PTHR30337">
    <property type="entry name" value="COMPONENT OF ATP-DEPENDENT DSDNA EXONUCLEASE"/>
    <property type="match status" value="1"/>
</dbReference>
<dbReference type="AlphaFoldDB" id="A0A381SK75"/>
<dbReference type="GO" id="GO:0016787">
    <property type="term" value="F:hydrolase activity"/>
    <property type="evidence" value="ECO:0007669"/>
    <property type="project" value="InterPro"/>
</dbReference>
<dbReference type="SUPFAM" id="SSF56300">
    <property type="entry name" value="Metallo-dependent phosphatases"/>
    <property type="match status" value="1"/>
</dbReference>
<evidence type="ECO:0000259" key="1">
    <source>
        <dbReference type="Pfam" id="PF00149"/>
    </source>
</evidence>
<proteinExistence type="predicted"/>
<dbReference type="InterPro" id="IPR004843">
    <property type="entry name" value="Calcineurin-like_PHP"/>
</dbReference>
<dbReference type="InterPro" id="IPR050535">
    <property type="entry name" value="DNA_Repair-Maintenance_Comp"/>
</dbReference>
<reference evidence="2" key="1">
    <citation type="submission" date="2018-05" db="EMBL/GenBank/DDBJ databases">
        <authorList>
            <person name="Lanie J.A."/>
            <person name="Ng W.-L."/>
            <person name="Kazmierczak K.M."/>
            <person name="Andrzejewski T.M."/>
            <person name="Davidsen T.M."/>
            <person name="Wayne K.J."/>
            <person name="Tettelin H."/>
            <person name="Glass J.I."/>
            <person name="Rusch D."/>
            <person name="Podicherti R."/>
            <person name="Tsui H.-C.T."/>
            <person name="Winkler M.E."/>
        </authorList>
    </citation>
    <scope>NUCLEOTIDE SEQUENCE</scope>
</reference>
<evidence type="ECO:0000313" key="2">
    <source>
        <dbReference type="EMBL" id="SVA03849.1"/>
    </source>
</evidence>
<dbReference type="InterPro" id="IPR029052">
    <property type="entry name" value="Metallo-depent_PP-like"/>
</dbReference>
<sequence>MIKILHSADWHINLHKKKVPYEWQANRFRLFFEEIHKLESDCDVHILAGDVFDRKPEPDEVCLFLRFANSVTIPTYIIPGNHEATRKGKTFLEYFHEQHAITNSNVVLITENKSENIQGQDFCFFPYGEMQTDNLPEYKEGEILVTHIRGEVPPHITPEYDFEKLRPWPLILLGDIHFNHRYLDYPAYYCGSPMNVTFDRNNTKNYGVNIIEYTDKTNYSVDFKIFDLPKLIRKTVNVTDELKEEDYHHTIYEVTGNLDELSKVKDSKLLDKKIAYKPDEDSKLDLKDKNIIEELDIYLEHLKVNNSKQIINEFLELNIDV</sequence>
<gene>
    <name evidence="2" type="ORF">METZ01_LOCUS56703</name>
</gene>
<organism evidence="2">
    <name type="scientific">marine metagenome</name>
    <dbReference type="NCBI Taxonomy" id="408172"/>
    <lineage>
        <taxon>unclassified sequences</taxon>
        <taxon>metagenomes</taxon>
        <taxon>ecological metagenomes</taxon>
    </lineage>
</organism>
<name>A0A381SK75_9ZZZZ</name>
<dbReference type="Gene3D" id="3.60.21.10">
    <property type="match status" value="1"/>
</dbReference>
<protein>
    <recommendedName>
        <fullName evidence="1">Calcineurin-like phosphoesterase domain-containing protein</fullName>
    </recommendedName>
</protein>
<feature type="domain" description="Calcineurin-like phosphoesterase" evidence="1">
    <location>
        <begin position="2"/>
        <end position="195"/>
    </location>
</feature>
<dbReference type="Pfam" id="PF00149">
    <property type="entry name" value="Metallophos"/>
    <property type="match status" value="1"/>
</dbReference>